<evidence type="ECO:0000256" key="2">
    <source>
        <dbReference type="ARBA" id="ARBA00021980"/>
    </source>
</evidence>
<dbReference type="InterPro" id="IPR035994">
    <property type="entry name" value="Nucleoside_phosphorylase_sf"/>
</dbReference>
<dbReference type="Pfam" id="PF01048">
    <property type="entry name" value="PNP_UDP_1"/>
    <property type="match status" value="1"/>
</dbReference>
<protein>
    <recommendedName>
        <fullName evidence="2">Uridine phosphorylase</fullName>
        <ecNumber evidence="1">2.4.2.3</ecNumber>
    </recommendedName>
</protein>
<name>A0A1F7RTA4_9BACT</name>
<dbReference type="Proteomes" id="UP000179266">
    <property type="component" value="Unassembled WGS sequence"/>
</dbReference>
<evidence type="ECO:0000259" key="4">
    <source>
        <dbReference type="Pfam" id="PF01048"/>
    </source>
</evidence>
<dbReference type="EMBL" id="MGDD01000205">
    <property type="protein sequence ID" value="OGL44789.1"/>
    <property type="molecule type" value="Genomic_DNA"/>
</dbReference>
<dbReference type="AlphaFoldDB" id="A0A1F7RTA4"/>
<dbReference type="PANTHER" id="PTHR43691">
    <property type="entry name" value="URIDINE PHOSPHORYLASE"/>
    <property type="match status" value="1"/>
</dbReference>
<evidence type="ECO:0000256" key="3">
    <source>
        <dbReference type="ARBA" id="ARBA00048447"/>
    </source>
</evidence>
<proteinExistence type="predicted"/>
<evidence type="ECO:0000256" key="1">
    <source>
        <dbReference type="ARBA" id="ARBA00011888"/>
    </source>
</evidence>
<dbReference type="GO" id="GO:0004850">
    <property type="term" value="F:uridine phosphorylase activity"/>
    <property type="evidence" value="ECO:0007669"/>
    <property type="project" value="UniProtKB-EC"/>
</dbReference>
<dbReference type="InterPro" id="IPR000845">
    <property type="entry name" value="Nucleoside_phosphorylase_d"/>
</dbReference>
<dbReference type="GO" id="GO:0005829">
    <property type="term" value="C:cytosol"/>
    <property type="evidence" value="ECO:0007669"/>
    <property type="project" value="TreeGrafter"/>
</dbReference>
<comment type="catalytic activity">
    <reaction evidence="3">
        <text>uridine + phosphate = alpha-D-ribose 1-phosphate + uracil</text>
        <dbReference type="Rhea" id="RHEA:24388"/>
        <dbReference type="ChEBI" id="CHEBI:16704"/>
        <dbReference type="ChEBI" id="CHEBI:17568"/>
        <dbReference type="ChEBI" id="CHEBI:43474"/>
        <dbReference type="ChEBI" id="CHEBI:57720"/>
        <dbReference type="EC" id="2.4.2.3"/>
    </reaction>
</comment>
<feature type="domain" description="Nucleoside phosphorylase" evidence="4">
    <location>
        <begin position="49"/>
        <end position="213"/>
    </location>
</feature>
<evidence type="ECO:0000313" key="6">
    <source>
        <dbReference type="Proteomes" id="UP000179266"/>
    </source>
</evidence>
<organism evidence="5 6">
    <name type="scientific">Candidatus Schekmanbacteria bacterium RBG_13_48_7</name>
    <dbReference type="NCBI Taxonomy" id="1817878"/>
    <lineage>
        <taxon>Bacteria</taxon>
        <taxon>Candidatus Schekmaniibacteriota</taxon>
    </lineage>
</organism>
<sequence length="249" mass="27756">MCQIYLNNTESKERIAKAILKTTQVESVVILPVSGRITKEFLKAFKNYKNGGTYSLKINNRWVSLSQSTIGAPALEIQVNALFTAGARTLIRADFCGSLSPEIHVGDLFIAQDAIPADGVSGQYSPSDIVKADGNLLDEIKSIIENNQYTETACNCFFNRIITVDYFFAQKIETMRDWSHRASCVDMETAALYAISEKLDLHSISVMTVSDEKLSDIDLFISKEFPFMRLFSGVRKLVSTVISLVENLK</sequence>
<dbReference type="SUPFAM" id="SSF53167">
    <property type="entry name" value="Purine and uridine phosphorylases"/>
    <property type="match status" value="1"/>
</dbReference>
<dbReference type="Gene3D" id="3.40.50.1580">
    <property type="entry name" value="Nucleoside phosphorylase domain"/>
    <property type="match status" value="1"/>
</dbReference>
<dbReference type="EC" id="2.4.2.3" evidence="1"/>
<dbReference type="PANTHER" id="PTHR43691:SF11">
    <property type="entry name" value="FI09636P-RELATED"/>
    <property type="match status" value="1"/>
</dbReference>
<accession>A0A1F7RTA4</accession>
<gene>
    <name evidence="5" type="ORF">A2161_02205</name>
</gene>
<reference evidence="5 6" key="1">
    <citation type="journal article" date="2016" name="Nat. Commun.">
        <title>Thousands of microbial genomes shed light on interconnected biogeochemical processes in an aquifer system.</title>
        <authorList>
            <person name="Anantharaman K."/>
            <person name="Brown C.T."/>
            <person name="Hug L.A."/>
            <person name="Sharon I."/>
            <person name="Castelle C.J."/>
            <person name="Probst A.J."/>
            <person name="Thomas B.C."/>
            <person name="Singh A."/>
            <person name="Wilkins M.J."/>
            <person name="Karaoz U."/>
            <person name="Brodie E.L."/>
            <person name="Williams K.H."/>
            <person name="Hubbard S.S."/>
            <person name="Banfield J.F."/>
        </authorList>
    </citation>
    <scope>NUCLEOTIDE SEQUENCE [LARGE SCALE GENOMIC DNA]</scope>
</reference>
<dbReference type="GO" id="GO:0009116">
    <property type="term" value="P:nucleoside metabolic process"/>
    <property type="evidence" value="ECO:0007669"/>
    <property type="project" value="InterPro"/>
</dbReference>
<evidence type="ECO:0000313" key="5">
    <source>
        <dbReference type="EMBL" id="OGL44789.1"/>
    </source>
</evidence>
<comment type="caution">
    <text evidence="5">The sequence shown here is derived from an EMBL/GenBank/DDBJ whole genome shotgun (WGS) entry which is preliminary data.</text>
</comment>